<proteinExistence type="predicted"/>
<comment type="caution">
    <text evidence="1">The sequence shown here is derived from an EMBL/GenBank/DDBJ whole genome shotgun (WGS) entry which is preliminary data.</text>
</comment>
<accession>A0ACB9HKW0</accession>
<reference evidence="2" key="1">
    <citation type="journal article" date="2022" name="Mol. Ecol. Resour.">
        <title>The genomes of chicory, endive, great burdock and yacon provide insights into Asteraceae palaeo-polyploidization history and plant inulin production.</title>
        <authorList>
            <person name="Fan W."/>
            <person name="Wang S."/>
            <person name="Wang H."/>
            <person name="Wang A."/>
            <person name="Jiang F."/>
            <person name="Liu H."/>
            <person name="Zhao H."/>
            <person name="Xu D."/>
            <person name="Zhang Y."/>
        </authorList>
    </citation>
    <scope>NUCLEOTIDE SEQUENCE [LARGE SCALE GENOMIC DNA]</scope>
    <source>
        <strain evidence="2">cv. Yunnan</strain>
    </source>
</reference>
<sequence length="126" mass="15061">MIYDCRRRILIEVTSDVLNHGKIELSKSEAIFHLIDHMNEYLKRRVYLEGHKLEVVLKNWTDGSTNNVRFRKEAEEYMFEDLLPIIRDYNLKDGDFIELIPTFGVVTEPLAMIYKIHRFHLQPPEQ</sequence>
<keyword evidence="2" id="KW-1185">Reference proteome</keyword>
<dbReference type="EMBL" id="CM042029">
    <property type="protein sequence ID" value="KAI3796439.1"/>
    <property type="molecule type" value="Genomic_DNA"/>
</dbReference>
<reference evidence="1 2" key="2">
    <citation type="journal article" date="2022" name="Mol. Ecol. Resour.">
        <title>The genomes of chicory, endive, great burdock and yacon provide insights into Asteraceae paleo-polyploidization history and plant inulin production.</title>
        <authorList>
            <person name="Fan W."/>
            <person name="Wang S."/>
            <person name="Wang H."/>
            <person name="Wang A."/>
            <person name="Jiang F."/>
            <person name="Liu H."/>
            <person name="Zhao H."/>
            <person name="Xu D."/>
            <person name="Zhang Y."/>
        </authorList>
    </citation>
    <scope>NUCLEOTIDE SEQUENCE [LARGE SCALE GENOMIC DNA]</scope>
    <source>
        <strain evidence="2">cv. Yunnan</strain>
        <tissue evidence="1">Leaves</tissue>
    </source>
</reference>
<evidence type="ECO:0000313" key="2">
    <source>
        <dbReference type="Proteomes" id="UP001056120"/>
    </source>
</evidence>
<organism evidence="1 2">
    <name type="scientific">Smallanthus sonchifolius</name>
    <dbReference type="NCBI Taxonomy" id="185202"/>
    <lineage>
        <taxon>Eukaryota</taxon>
        <taxon>Viridiplantae</taxon>
        <taxon>Streptophyta</taxon>
        <taxon>Embryophyta</taxon>
        <taxon>Tracheophyta</taxon>
        <taxon>Spermatophyta</taxon>
        <taxon>Magnoliopsida</taxon>
        <taxon>eudicotyledons</taxon>
        <taxon>Gunneridae</taxon>
        <taxon>Pentapetalae</taxon>
        <taxon>asterids</taxon>
        <taxon>campanulids</taxon>
        <taxon>Asterales</taxon>
        <taxon>Asteraceae</taxon>
        <taxon>Asteroideae</taxon>
        <taxon>Heliantheae alliance</taxon>
        <taxon>Millerieae</taxon>
        <taxon>Smallanthus</taxon>
    </lineage>
</organism>
<protein>
    <submittedName>
        <fullName evidence="1">Uncharacterized protein</fullName>
    </submittedName>
</protein>
<evidence type="ECO:0000313" key="1">
    <source>
        <dbReference type="EMBL" id="KAI3796439.1"/>
    </source>
</evidence>
<gene>
    <name evidence="1" type="ORF">L1987_39110</name>
</gene>
<name>A0ACB9HKW0_9ASTR</name>
<dbReference type="Proteomes" id="UP001056120">
    <property type="component" value="Linkage Group LG12"/>
</dbReference>